<dbReference type="AlphaFoldDB" id="A0A382SDM0"/>
<evidence type="ECO:0008006" key="2">
    <source>
        <dbReference type="Google" id="ProtNLM"/>
    </source>
</evidence>
<organism evidence="1">
    <name type="scientific">marine metagenome</name>
    <dbReference type="NCBI Taxonomy" id="408172"/>
    <lineage>
        <taxon>unclassified sequences</taxon>
        <taxon>metagenomes</taxon>
        <taxon>ecological metagenomes</taxon>
    </lineage>
</organism>
<dbReference type="Pfam" id="PF01487">
    <property type="entry name" value="DHquinase_I"/>
    <property type="match status" value="1"/>
</dbReference>
<dbReference type="InterPro" id="IPR001381">
    <property type="entry name" value="DHquinase_I"/>
</dbReference>
<dbReference type="EMBL" id="UINC01128308">
    <property type="protein sequence ID" value="SVD07976.1"/>
    <property type="molecule type" value="Genomic_DNA"/>
</dbReference>
<dbReference type="InterPro" id="IPR022893">
    <property type="entry name" value="Shikimate_DH_fam"/>
</dbReference>
<sequence length="269" mass="29598">MNQNFDIINQRMLGVGLGPRDTSDALSEFAALGGLADIIELRLDLMSEYDLRTIITESPLPLIITNRPVREGGRYVGNENCRIAVLLEALEAGAQYIDIELDAINLTPKHYRHRMIVSHHDYEKMPTNIEQIQIEMLDTGSAVSKIVGLARCPEDSFIALQAIESSSVPAISIAMGPRGLISRVLALTYEQCFLTYGTPKAGKEVAPGQLSLATLDDVYFTRALGLDTASFVVVVDRVDEVLLRDLNVRLRHREVDAVAGPLEAHDVSE</sequence>
<dbReference type="PANTHER" id="PTHR21089:SF1">
    <property type="entry name" value="BIFUNCTIONAL 3-DEHYDROQUINATE DEHYDRATASE_SHIKIMATE DEHYDROGENASE, CHLOROPLASTIC"/>
    <property type="match status" value="1"/>
</dbReference>
<dbReference type="GO" id="GO:0003855">
    <property type="term" value="F:3-dehydroquinate dehydratase activity"/>
    <property type="evidence" value="ECO:0007669"/>
    <property type="project" value="InterPro"/>
</dbReference>
<proteinExistence type="predicted"/>
<dbReference type="GO" id="GO:0009423">
    <property type="term" value="P:chorismate biosynthetic process"/>
    <property type="evidence" value="ECO:0007669"/>
    <property type="project" value="TreeGrafter"/>
</dbReference>
<dbReference type="SUPFAM" id="SSF51569">
    <property type="entry name" value="Aldolase"/>
    <property type="match status" value="1"/>
</dbReference>
<dbReference type="GO" id="GO:0004764">
    <property type="term" value="F:shikimate 3-dehydrogenase (NADP+) activity"/>
    <property type="evidence" value="ECO:0007669"/>
    <property type="project" value="InterPro"/>
</dbReference>
<reference evidence="1" key="1">
    <citation type="submission" date="2018-05" db="EMBL/GenBank/DDBJ databases">
        <authorList>
            <person name="Lanie J.A."/>
            <person name="Ng W.-L."/>
            <person name="Kazmierczak K.M."/>
            <person name="Andrzejewski T.M."/>
            <person name="Davidsen T.M."/>
            <person name="Wayne K.J."/>
            <person name="Tettelin H."/>
            <person name="Glass J.I."/>
            <person name="Rusch D."/>
            <person name="Podicherti R."/>
            <person name="Tsui H.-C.T."/>
            <person name="Winkler M.E."/>
        </authorList>
    </citation>
    <scope>NUCLEOTIDE SEQUENCE</scope>
</reference>
<dbReference type="Gene3D" id="3.20.20.70">
    <property type="entry name" value="Aldolase class I"/>
    <property type="match status" value="1"/>
</dbReference>
<dbReference type="InterPro" id="IPR013785">
    <property type="entry name" value="Aldolase_TIM"/>
</dbReference>
<feature type="non-terminal residue" evidence="1">
    <location>
        <position position="269"/>
    </location>
</feature>
<dbReference type="CDD" id="cd00502">
    <property type="entry name" value="DHQase_I"/>
    <property type="match status" value="1"/>
</dbReference>
<dbReference type="PANTHER" id="PTHR21089">
    <property type="entry name" value="SHIKIMATE DEHYDROGENASE"/>
    <property type="match status" value="1"/>
</dbReference>
<accession>A0A382SDM0</accession>
<dbReference type="GO" id="GO:0019632">
    <property type="term" value="P:shikimate metabolic process"/>
    <property type="evidence" value="ECO:0007669"/>
    <property type="project" value="TreeGrafter"/>
</dbReference>
<gene>
    <name evidence="1" type="ORF">METZ01_LOCUS360830</name>
</gene>
<protein>
    <recommendedName>
        <fullName evidence="2">3-dehydroquinate dehydratase</fullName>
    </recommendedName>
</protein>
<evidence type="ECO:0000313" key="1">
    <source>
        <dbReference type="EMBL" id="SVD07976.1"/>
    </source>
</evidence>
<name>A0A382SDM0_9ZZZZ</name>